<dbReference type="PANTHER" id="PTHR23278:SF19">
    <property type="entry name" value="OBSCURIN"/>
    <property type="match status" value="1"/>
</dbReference>
<proteinExistence type="predicted"/>
<reference evidence="7 8" key="1">
    <citation type="journal article" date="2024" name="BMC Genomics">
        <title>Genome assembly of redclaw crayfish (Cherax quadricarinatus) provides insights into its immune adaptation and hypoxia tolerance.</title>
        <authorList>
            <person name="Liu Z."/>
            <person name="Zheng J."/>
            <person name="Li H."/>
            <person name="Fang K."/>
            <person name="Wang S."/>
            <person name="He J."/>
            <person name="Zhou D."/>
            <person name="Weng S."/>
            <person name="Chi M."/>
            <person name="Gu Z."/>
            <person name="He J."/>
            <person name="Li F."/>
            <person name="Wang M."/>
        </authorList>
    </citation>
    <scope>NUCLEOTIDE SEQUENCE [LARGE SCALE GENOMIC DNA]</scope>
    <source>
        <strain evidence="7">ZL_2023a</strain>
    </source>
</reference>
<evidence type="ECO:0000313" key="8">
    <source>
        <dbReference type="Proteomes" id="UP001445076"/>
    </source>
</evidence>
<keyword evidence="5" id="KW-1015">Disulfide bond</keyword>
<evidence type="ECO:0000256" key="2">
    <source>
        <dbReference type="ARBA" id="ARBA00022692"/>
    </source>
</evidence>
<evidence type="ECO:0000256" key="3">
    <source>
        <dbReference type="ARBA" id="ARBA00022989"/>
    </source>
</evidence>
<protein>
    <recommendedName>
        <fullName evidence="6">Ig-like domain-containing protein</fullName>
    </recommendedName>
</protein>
<comment type="caution">
    <text evidence="7">The sequence shown here is derived from an EMBL/GenBank/DDBJ whole genome shotgun (WGS) entry which is preliminary data.</text>
</comment>
<keyword evidence="8" id="KW-1185">Reference proteome</keyword>
<dbReference type="InterPro" id="IPR007110">
    <property type="entry name" value="Ig-like_dom"/>
</dbReference>
<feature type="non-terminal residue" evidence="7">
    <location>
        <position position="1"/>
    </location>
</feature>
<dbReference type="Pfam" id="PF07686">
    <property type="entry name" value="V-set"/>
    <property type="match status" value="1"/>
</dbReference>
<evidence type="ECO:0000313" key="7">
    <source>
        <dbReference type="EMBL" id="KAK8738247.1"/>
    </source>
</evidence>
<dbReference type="InterPro" id="IPR013783">
    <property type="entry name" value="Ig-like_fold"/>
</dbReference>
<feature type="non-terminal residue" evidence="7">
    <location>
        <position position="261"/>
    </location>
</feature>
<keyword evidence="4" id="KW-0472">Membrane</keyword>
<dbReference type="InterPro" id="IPR013106">
    <property type="entry name" value="Ig_V-set"/>
</dbReference>
<comment type="subcellular location">
    <subcellularLocation>
        <location evidence="1">Membrane</location>
        <topology evidence="1">Single-pass membrane protein</topology>
    </subcellularLocation>
</comment>
<dbReference type="EMBL" id="JARKIK010000040">
    <property type="protein sequence ID" value="KAK8738247.1"/>
    <property type="molecule type" value="Genomic_DNA"/>
</dbReference>
<sequence length="261" mass="27909">VVRAVWVVRGGRADLPCAPTPKMTEDTALLVLWYRSSDTLPVYSYDAREGEFTSGVRWADEGLLGRRAFFMPTAEPPTLTLEPVHARDQGVYTCRVDYRLSPSTTAYVNLTVVIPSGPPMILWGGHGAVSVVGPLVEGERAHLTCRSIGGRPPPQLTWIRRGQRLSPLSYNATVDPSTGMYQVEAAVSIVGSRELLGSTLSCHARTPTHAHADLLQPQTASVVVNVTLSPVEVRVVGGGAGVRAGTILRLVCRAAGSHPPA</sequence>
<dbReference type="PANTHER" id="PTHR23278">
    <property type="entry name" value="SIDESTEP PROTEIN"/>
    <property type="match status" value="1"/>
</dbReference>
<evidence type="ECO:0000256" key="5">
    <source>
        <dbReference type="ARBA" id="ARBA00023157"/>
    </source>
</evidence>
<dbReference type="InterPro" id="IPR003599">
    <property type="entry name" value="Ig_sub"/>
</dbReference>
<feature type="domain" description="Ig-like" evidence="6">
    <location>
        <begin position="118"/>
        <end position="221"/>
    </location>
</feature>
<evidence type="ECO:0000256" key="1">
    <source>
        <dbReference type="ARBA" id="ARBA00004167"/>
    </source>
</evidence>
<accession>A0AAW0X2X7</accession>
<dbReference type="InterPro" id="IPR036179">
    <property type="entry name" value="Ig-like_dom_sf"/>
</dbReference>
<feature type="domain" description="Ig-like" evidence="6">
    <location>
        <begin position="1"/>
        <end position="111"/>
    </location>
</feature>
<evidence type="ECO:0000259" key="6">
    <source>
        <dbReference type="PROSITE" id="PS50835"/>
    </source>
</evidence>
<dbReference type="InterPro" id="IPR013162">
    <property type="entry name" value="CD80_C2-set"/>
</dbReference>
<dbReference type="Gene3D" id="2.60.40.10">
    <property type="entry name" value="Immunoglobulins"/>
    <property type="match status" value="2"/>
</dbReference>
<evidence type="ECO:0000256" key="4">
    <source>
        <dbReference type="ARBA" id="ARBA00023136"/>
    </source>
</evidence>
<dbReference type="GO" id="GO:0016020">
    <property type="term" value="C:membrane"/>
    <property type="evidence" value="ECO:0007669"/>
    <property type="project" value="UniProtKB-SubCell"/>
</dbReference>
<dbReference type="SMART" id="SM00409">
    <property type="entry name" value="IG"/>
    <property type="match status" value="2"/>
</dbReference>
<keyword evidence="2" id="KW-0812">Transmembrane</keyword>
<keyword evidence="3" id="KW-1133">Transmembrane helix</keyword>
<dbReference type="Proteomes" id="UP001445076">
    <property type="component" value="Unassembled WGS sequence"/>
</dbReference>
<organism evidence="7 8">
    <name type="scientific">Cherax quadricarinatus</name>
    <name type="common">Australian red claw crayfish</name>
    <dbReference type="NCBI Taxonomy" id="27406"/>
    <lineage>
        <taxon>Eukaryota</taxon>
        <taxon>Metazoa</taxon>
        <taxon>Ecdysozoa</taxon>
        <taxon>Arthropoda</taxon>
        <taxon>Crustacea</taxon>
        <taxon>Multicrustacea</taxon>
        <taxon>Malacostraca</taxon>
        <taxon>Eumalacostraca</taxon>
        <taxon>Eucarida</taxon>
        <taxon>Decapoda</taxon>
        <taxon>Pleocyemata</taxon>
        <taxon>Astacidea</taxon>
        <taxon>Parastacoidea</taxon>
        <taxon>Parastacidae</taxon>
        <taxon>Cherax</taxon>
    </lineage>
</organism>
<dbReference type="SUPFAM" id="SSF48726">
    <property type="entry name" value="Immunoglobulin"/>
    <property type="match status" value="2"/>
</dbReference>
<dbReference type="AlphaFoldDB" id="A0AAW0X2X7"/>
<name>A0AAW0X2X7_CHEQU</name>
<gene>
    <name evidence="7" type="ORF">OTU49_004127</name>
</gene>
<dbReference type="Pfam" id="PF08205">
    <property type="entry name" value="C2-set_2"/>
    <property type="match status" value="1"/>
</dbReference>
<dbReference type="PROSITE" id="PS50835">
    <property type="entry name" value="IG_LIKE"/>
    <property type="match status" value="2"/>
</dbReference>